<evidence type="ECO:0000313" key="1">
    <source>
        <dbReference type="EMBL" id="KRO72971.1"/>
    </source>
</evidence>
<accession>A0A0R2SI46</accession>
<dbReference type="AlphaFoldDB" id="A0A0R2SI46"/>
<name>A0A0R2SI46_9GAMM</name>
<dbReference type="EMBL" id="LIBB01000036">
    <property type="protein sequence ID" value="KRO72971.1"/>
    <property type="molecule type" value="Genomic_DNA"/>
</dbReference>
<reference evidence="1 2" key="1">
    <citation type="submission" date="2015-10" db="EMBL/GenBank/DDBJ databases">
        <title>Metagenome-Assembled Genomes uncover a global brackish microbiome.</title>
        <authorList>
            <person name="Hugerth L.W."/>
            <person name="Larsson J."/>
            <person name="Alneberg J."/>
            <person name="Lindh M.V."/>
            <person name="Legrand C."/>
            <person name="Pinhassi J."/>
            <person name="Andersson A.F."/>
        </authorList>
    </citation>
    <scope>NUCLEOTIDE SEQUENCE [LARGE SCALE GENOMIC DNA]</scope>
    <source>
        <strain evidence="1">BACL4 MAG-120507-bin80</strain>
    </source>
</reference>
<proteinExistence type="predicted"/>
<sequence length="194" mass="21568">MPTPVDKLQRVTSIYSDTEDRFRVTGEVNADSTRCLWLTQRLLIRLVPPMLEWLNEIARAEGKGDRGQAELMQDFAQQAAKARLEPQAAVPVPSMPDPNAPIETTPGAGASARLEDIWLVKEVDISKSTNGVLTLIFKREGANGAQLSMAPIELRQWLIILHSQWLQAGWPAAIWPEWVDTSPKASEQPIKGLH</sequence>
<evidence type="ECO:0000313" key="2">
    <source>
        <dbReference type="Proteomes" id="UP000051934"/>
    </source>
</evidence>
<comment type="caution">
    <text evidence="1">The sequence shown here is derived from an EMBL/GenBank/DDBJ whole genome shotgun (WGS) entry which is preliminary data.</text>
</comment>
<organism evidence="1 2">
    <name type="scientific">OM182 bacterium BACL3 MAG-120507-bin80</name>
    <dbReference type="NCBI Taxonomy" id="1655577"/>
    <lineage>
        <taxon>Bacteria</taxon>
        <taxon>Pseudomonadati</taxon>
        <taxon>Pseudomonadota</taxon>
        <taxon>Gammaproteobacteria</taxon>
        <taxon>OMG group</taxon>
        <taxon>OM182 clade</taxon>
    </lineage>
</organism>
<protein>
    <submittedName>
        <fullName evidence="1">Uncharacterized protein</fullName>
    </submittedName>
</protein>
<dbReference type="Proteomes" id="UP000051934">
    <property type="component" value="Unassembled WGS sequence"/>
</dbReference>
<gene>
    <name evidence="1" type="ORF">ABR69_09390</name>
</gene>